<keyword evidence="2" id="KW-0560">Oxidoreductase</keyword>
<dbReference type="FunFam" id="3.40.50.720:FF:000084">
    <property type="entry name" value="Short-chain dehydrogenase reductase"/>
    <property type="match status" value="1"/>
</dbReference>
<dbReference type="AlphaFoldDB" id="A0A542Y698"/>
<dbReference type="Gene3D" id="3.40.50.720">
    <property type="entry name" value="NAD(P)-binding Rossmann-like Domain"/>
    <property type="match status" value="1"/>
</dbReference>
<proteinExistence type="inferred from homology"/>
<sequence>MTDSKNQPLAGKTAIVTGASRGIGLAIAARLAADGAKVCITARTEDALREAAATLPAGQVIAVPGKADDSEHRAEVMDRVAAEWGRLDILVNNAGINPIYGKLIDVDLAVARKIIEVNIVSTLAWSQAAYQHPGLGFTEHGGSIVNLSSVTGYIPSPGIGMYGVTKAAVCHLTTTLAAELGPEVRVNAVAPAVVKTDFAKALYEGREADVAAEYPLKRLGTPEDIAGAVAYLVSPDASWVSGQTLVLDGGLLTVGGAA</sequence>
<comment type="caution">
    <text evidence="3">The sequence shown here is derived from an EMBL/GenBank/DDBJ whole genome shotgun (WGS) entry which is preliminary data.</text>
</comment>
<dbReference type="PANTHER" id="PTHR43943">
    <property type="entry name" value="DEHYDROGENASE/REDUCTASE (SDR FAMILY) MEMBER 4"/>
    <property type="match status" value="1"/>
</dbReference>
<dbReference type="PRINTS" id="PR00081">
    <property type="entry name" value="GDHRDH"/>
</dbReference>
<comment type="similarity">
    <text evidence="1">Belongs to the short-chain dehydrogenases/reductases (SDR) family.</text>
</comment>
<dbReference type="SUPFAM" id="SSF51735">
    <property type="entry name" value="NAD(P)-binding Rossmann-fold domains"/>
    <property type="match status" value="1"/>
</dbReference>
<dbReference type="GO" id="GO:0016491">
    <property type="term" value="F:oxidoreductase activity"/>
    <property type="evidence" value="ECO:0007669"/>
    <property type="project" value="UniProtKB-KW"/>
</dbReference>
<dbReference type="InterPro" id="IPR002347">
    <property type="entry name" value="SDR_fam"/>
</dbReference>
<evidence type="ECO:0000256" key="2">
    <source>
        <dbReference type="ARBA" id="ARBA00023002"/>
    </source>
</evidence>
<name>A0A542Y698_9MICO</name>
<dbReference type="EMBL" id="VFON01000001">
    <property type="protein sequence ID" value="TQL43630.1"/>
    <property type="molecule type" value="Genomic_DNA"/>
</dbReference>
<accession>A0A542Y698</accession>
<dbReference type="NCBIfam" id="NF005559">
    <property type="entry name" value="PRK07231.1"/>
    <property type="match status" value="1"/>
</dbReference>
<dbReference type="PRINTS" id="PR00080">
    <property type="entry name" value="SDRFAMILY"/>
</dbReference>
<dbReference type="OrthoDB" id="517007at2"/>
<organism evidence="3 4">
    <name type="scientific">Leucobacter komagatae</name>
    <dbReference type="NCBI Taxonomy" id="55969"/>
    <lineage>
        <taxon>Bacteria</taxon>
        <taxon>Bacillati</taxon>
        <taxon>Actinomycetota</taxon>
        <taxon>Actinomycetes</taxon>
        <taxon>Micrococcales</taxon>
        <taxon>Microbacteriaceae</taxon>
        <taxon>Leucobacter</taxon>
    </lineage>
</organism>
<keyword evidence="4" id="KW-1185">Reference proteome</keyword>
<gene>
    <name evidence="3" type="ORF">FB468_1659</name>
</gene>
<dbReference type="CDD" id="cd05233">
    <property type="entry name" value="SDR_c"/>
    <property type="match status" value="1"/>
</dbReference>
<dbReference type="PANTHER" id="PTHR43943:SF2">
    <property type="entry name" value="DEHYDROGENASE_REDUCTASE 4"/>
    <property type="match status" value="1"/>
</dbReference>
<evidence type="ECO:0000313" key="3">
    <source>
        <dbReference type="EMBL" id="TQL43630.1"/>
    </source>
</evidence>
<evidence type="ECO:0000256" key="1">
    <source>
        <dbReference type="ARBA" id="ARBA00006484"/>
    </source>
</evidence>
<dbReference type="InterPro" id="IPR020904">
    <property type="entry name" value="Sc_DH/Rdtase_CS"/>
</dbReference>
<evidence type="ECO:0000313" key="4">
    <source>
        <dbReference type="Proteomes" id="UP000319094"/>
    </source>
</evidence>
<dbReference type="Pfam" id="PF13561">
    <property type="entry name" value="adh_short_C2"/>
    <property type="match status" value="1"/>
</dbReference>
<dbReference type="RefSeq" id="WP_141886921.1">
    <property type="nucleotide sequence ID" value="NZ_BAAAUY010000001.1"/>
</dbReference>
<dbReference type="PROSITE" id="PS00061">
    <property type="entry name" value="ADH_SHORT"/>
    <property type="match status" value="1"/>
</dbReference>
<reference evidence="3 4" key="1">
    <citation type="submission" date="2019-06" db="EMBL/GenBank/DDBJ databases">
        <title>Sequencing the genomes of 1000 actinobacteria strains.</title>
        <authorList>
            <person name="Klenk H.-P."/>
        </authorList>
    </citation>
    <scope>NUCLEOTIDE SEQUENCE [LARGE SCALE GENOMIC DNA]</scope>
    <source>
        <strain evidence="3 4">DSM 8803</strain>
    </source>
</reference>
<dbReference type="Proteomes" id="UP000319094">
    <property type="component" value="Unassembled WGS sequence"/>
</dbReference>
<protein>
    <submittedName>
        <fullName evidence="3">3-oxoacyl-[acyl-carrier protein] reductase</fullName>
    </submittedName>
</protein>
<dbReference type="InterPro" id="IPR036291">
    <property type="entry name" value="NAD(P)-bd_dom_sf"/>
</dbReference>